<dbReference type="EMBL" id="BK015443">
    <property type="protein sequence ID" value="DAE06951.1"/>
    <property type="molecule type" value="Genomic_DNA"/>
</dbReference>
<sequence length="550" mass="63407">MSKIINKRILTEDDLLRFCQEQRFTKFNSEDAGYQLALKVPTTFEIDNAVDDNHRGMMKLKIRIFHTGLNRNKSYVSKASAEKAMNTIADRPVLAAIHQLDDGTWDFKGHEVEIVKNDKGSEELRYIESQVGSFSSTPAFWEHDDDLDKDYVCAYAYVSENYTKTCEIIRAKQGTKNSCELFINDLSYNAKEKYLELNDFYVNGSTLLGSEDDGTEIREGMEGSRADIVDFSVENNSIKYDRDEKLIEVLENLNKAISNFDSKPNYVQEKTKKGGNEGKMKKFEELLDKYGKTAEDVTFDYEGMSDAELEEKFMEMFGSDNADQTGINSNNNVKEGGESQQYENLVRTYEISHEDVRYALYKLLAPFEDADNEYYYISNVYDSYFVYEGYCVDKIYRQNYIKDEDSVEFEGERIELFRELLTASEKAELESMRSNYAELKSFKDVTEDNARRAKKEDIINAKKYSVLSKKDSNGNYMNADFAELVASMNDYSVEEFETKVKVLHSDFMAEHSSFAAKETQIEKPTASKKLFTNPESKNTKTSRYGKLFSE</sequence>
<accession>A0A8S5PIB4</accession>
<protein>
    <submittedName>
        <fullName evidence="2">Uncharacterized protein</fullName>
    </submittedName>
</protein>
<reference evidence="2" key="1">
    <citation type="journal article" date="2021" name="Proc. Natl. Acad. Sci. U.S.A.">
        <title>A Catalog of Tens of Thousands of Viruses from Human Metagenomes Reveals Hidden Associations with Chronic Diseases.</title>
        <authorList>
            <person name="Tisza M.J."/>
            <person name="Buck C.B."/>
        </authorList>
    </citation>
    <scope>NUCLEOTIDE SEQUENCE</scope>
    <source>
        <strain evidence="2">CtL0q1</strain>
    </source>
</reference>
<feature type="compositionally biased region" description="Polar residues" evidence="1">
    <location>
        <begin position="533"/>
        <end position="542"/>
    </location>
</feature>
<organism evidence="2">
    <name type="scientific">Siphoviridae sp. ctL0q1</name>
    <dbReference type="NCBI Taxonomy" id="2825449"/>
    <lineage>
        <taxon>Viruses</taxon>
        <taxon>Duplodnaviria</taxon>
        <taxon>Heunggongvirae</taxon>
        <taxon>Uroviricota</taxon>
        <taxon>Caudoviricetes</taxon>
    </lineage>
</organism>
<name>A0A8S5PIB4_9CAUD</name>
<evidence type="ECO:0000256" key="1">
    <source>
        <dbReference type="SAM" id="MobiDB-lite"/>
    </source>
</evidence>
<proteinExistence type="predicted"/>
<feature type="region of interest" description="Disordered" evidence="1">
    <location>
        <begin position="518"/>
        <end position="550"/>
    </location>
</feature>
<evidence type="ECO:0000313" key="2">
    <source>
        <dbReference type="EMBL" id="DAE06951.1"/>
    </source>
</evidence>